<comment type="caution">
    <text evidence="1">The sequence shown here is derived from an EMBL/GenBank/DDBJ whole genome shotgun (WGS) entry which is preliminary data.</text>
</comment>
<name>A0ABQ4ULB8_9HYPH</name>
<organism evidence="1 2">
    <name type="scientific">Methylorubrum aminovorans</name>
    <dbReference type="NCBI Taxonomy" id="269069"/>
    <lineage>
        <taxon>Bacteria</taxon>
        <taxon>Pseudomonadati</taxon>
        <taxon>Pseudomonadota</taxon>
        <taxon>Alphaproteobacteria</taxon>
        <taxon>Hyphomicrobiales</taxon>
        <taxon>Methylobacteriaceae</taxon>
        <taxon>Methylorubrum</taxon>
    </lineage>
</organism>
<sequence>MSHIQDALSNFSPEQCRAARAILKMTYLDTCQAADLSQVTLSKFEAGGEVRASVVERLRAAFEARGVTFAPDGLGLTWQRPAG</sequence>
<dbReference type="EMBL" id="BPRC01000034">
    <property type="protein sequence ID" value="GJE67818.1"/>
    <property type="molecule type" value="Genomic_DNA"/>
</dbReference>
<evidence type="ECO:0000313" key="1">
    <source>
        <dbReference type="EMBL" id="GJE67818.1"/>
    </source>
</evidence>
<reference evidence="1" key="1">
    <citation type="journal article" date="2021" name="Front. Microbiol.">
        <title>Comprehensive Comparative Genomics and Phenotyping of Methylobacterium Species.</title>
        <authorList>
            <person name="Alessa O."/>
            <person name="Ogura Y."/>
            <person name="Fujitani Y."/>
            <person name="Takami H."/>
            <person name="Hayashi T."/>
            <person name="Sahin N."/>
            <person name="Tani A."/>
        </authorList>
    </citation>
    <scope>NUCLEOTIDE SEQUENCE</scope>
    <source>
        <strain evidence="1">NBRC 15686</strain>
    </source>
</reference>
<proteinExistence type="predicted"/>
<dbReference type="InterPro" id="IPR010982">
    <property type="entry name" value="Lambda_DNA-bd_dom_sf"/>
</dbReference>
<accession>A0ABQ4ULB8</accession>
<gene>
    <name evidence="1" type="ORF">LNAOJCKE_5051</name>
</gene>
<dbReference type="Gene3D" id="1.10.260.40">
    <property type="entry name" value="lambda repressor-like DNA-binding domains"/>
    <property type="match status" value="1"/>
</dbReference>
<evidence type="ECO:0008006" key="3">
    <source>
        <dbReference type="Google" id="ProtNLM"/>
    </source>
</evidence>
<evidence type="ECO:0000313" key="2">
    <source>
        <dbReference type="Proteomes" id="UP001055039"/>
    </source>
</evidence>
<protein>
    <recommendedName>
        <fullName evidence="3">Transcriptional regulator</fullName>
    </recommendedName>
</protein>
<dbReference type="Proteomes" id="UP001055039">
    <property type="component" value="Unassembled WGS sequence"/>
</dbReference>
<reference evidence="1" key="2">
    <citation type="submission" date="2021-08" db="EMBL/GenBank/DDBJ databases">
        <authorList>
            <person name="Tani A."/>
            <person name="Ola A."/>
            <person name="Ogura Y."/>
            <person name="Katsura K."/>
            <person name="Hayashi T."/>
        </authorList>
    </citation>
    <scope>NUCLEOTIDE SEQUENCE</scope>
    <source>
        <strain evidence="1">NBRC 15686</strain>
    </source>
</reference>
<keyword evidence="2" id="KW-1185">Reference proteome</keyword>
<dbReference type="RefSeq" id="WP_238228726.1">
    <property type="nucleotide sequence ID" value="NZ_BAAADH010000048.1"/>
</dbReference>